<dbReference type="GO" id="GO:0003677">
    <property type="term" value="F:DNA binding"/>
    <property type="evidence" value="ECO:0007669"/>
    <property type="project" value="InterPro"/>
</dbReference>
<feature type="coiled-coil region" evidence="1">
    <location>
        <begin position="11"/>
        <end position="42"/>
    </location>
</feature>
<evidence type="ECO:0000259" key="2">
    <source>
        <dbReference type="PROSITE" id="PS50943"/>
    </source>
</evidence>
<feature type="domain" description="HTH cro/C1-type" evidence="2">
    <location>
        <begin position="18"/>
        <end position="72"/>
    </location>
</feature>
<dbReference type="Pfam" id="PF19054">
    <property type="entry name" value="DUF5753"/>
    <property type="match status" value="1"/>
</dbReference>
<dbReference type="SUPFAM" id="SSF47413">
    <property type="entry name" value="lambda repressor-like DNA-binding domains"/>
    <property type="match status" value="1"/>
</dbReference>
<sequence length="285" mass="32286">MGVDGSPVLQRRRLGHELRRLRDAAEKKLDEVAEHLECSEAKISRIETGKVPVLARDVRDMLELYGIDGEKRDSLLGLAKDAKREGYWERFAEAAPRRFSTFFGLEAAAVEMLNYEPLIICGLLQTPGYARSMMLANINVDPDQVEKRVQLRMERQKRLTDPDNPLRLHAIIDEAALNRQVGGRQVMQEQFEHLVRMAELPNVTIQFIDVDEGAYPGMGAPFVLLGFADPGDPDVVHLEQNSTALFLEAPADAERYRLLFDRMRKAAMGPNDTAEIVRGMIDRRF</sequence>
<name>A0A5B2XP93_9PSEU</name>
<dbReference type="OrthoDB" id="4285266at2"/>
<comment type="caution">
    <text evidence="3">The sequence shown here is derived from an EMBL/GenBank/DDBJ whole genome shotgun (WGS) entry which is preliminary data.</text>
</comment>
<dbReference type="InterPro" id="IPR010982">
    <property type="entry name" value="Lambda_DNA-bd_dom_sf"/>
</dbReference>
<dbReference type="CDD" id="cd00093">
    <property type="entry name" value="HTH_XRE"/>
    <property type="match status" value="1"/>
</dbReference>
<dbReference type="RefSeq" id="WP_149848475.1">
    <property type="nucleotide sequence ID" value="NZ_VUOB01000010.1"/>
</dbReference>
<evidence type="ECO:0000313" key="4">
    <source>
        <dbReference type="Proteomes" id="UP000323454"/>
    </source>
</evidence>
<evidence type="ECO:0000313" key="3">
    <source>
        <dbReference type="EMBL" id="KAA2264672.1"/>
    </source>
</evidence>
<accession>A0A5B2XP93</accession>
<dbReference type="InterPro" id="IPR043917">
    <property type="entry name" value="DUF5753"/>
</dbReference>
<reference evidence="3 4" key="1">
    <citation type="submission" date="2019-09" db="EMBL/GenBank/DDBJ databases">
        <title>Goodfellowia gen. nov., a new genus of the Pseudonocardineae related to Actinoalloteichus, containing Goodfellowia coeruleoviolacea gen. nov., comb. nov. gen. nov., comb. nov.</title>
        <authorList>
            <person name="Labeda D."/>
        </authorList>
    </citation>
    <scope>NUCLEOTIDE SEQUENCE [LARGE SCALE GENOMIC DNA]</scope>
    <source>
        <strain evidence="3 4">AN110305</strain>
    </source>
</reference>
<dbReference type="SMART" id="SM00530">
    <property type="entry name" value="HTH_XRE"/>
    <property type="match status" value="1"/>
</dbReference>
<evidence type="ECO:0000256" key="1">
    <source>
        <dbReference type="SAM" id="Coils"/>
    </source>
</evidence>
<dbReference type="InterPro" id="IPR001387">
    <property type="entry name" value="Cro/C1-type_HTH"/>
</dbReference>
<reference evidence="3 4" key="2">
    <citation type="submission" date="2019-09" db="EMBL/GenBank/DDBJ databases">
        <authorList>
            <person name="Jin C."/>
        </authorList>
    </citation>
    <scope>NUCLEOTIDE SEQUENCE [LARGE SCALE GENOMIC DNA]</scope>
    <source>
        <strain evidence="3 4">AN110305</strain>
    </source>
</reference>
<proteinExistence type="predicted"/>
<dbReference type="Pfam" id="PF13560">
    <property type="entry name" value="HTH_31"/>
    <property type="match status" value="1"/>
</dbReference>
<dbReference type="Gene3D" id="1.10.260.40">
    <property type="entry name" value="lambda repressor-like DNA-binding domains"/>
    <property type="match status" value="1"/>
</dbReference>
<dbReference type="EMBL" id="VUOB01000010">
    <property type="protein sequence ID" value="KAA2264672.1"/>
    <property type="molecule type" value="Genomic_DNA"/>
</dbReference>
<organism evidence="3 4">
    <name type="scientific">Solihabitans fulvus</name>
    <dbReference type="NCBI Taxonomy" id="1892852"/>
    <lineage>
        <taxon>Bacteria</taxon>
        <taxon>Bacillati</taxon>
        <taxon>Actinomycetota</taxon>
        <taxon>Actinomycetes</taxon>
        <taxon>Pseudonocardiales</taxon>
        <taxon>Pseudonocardiaceae</taxon>
        <taxon>Solihabitans</taxon>
    </lineage>
</organism>
<gene>
    <name evidence="3" type="ORF">F0L68_06155</name>
</gene>
<keyword evidence="1" id="KW-0175">Coiled coil</keyword>
<dbReference type="PROSITE" id="PS50943">
    <property type="entry name" value="HTH_CROC1"/>
    <property type="match status" value="1"/>
</dbReference>
<protein>
    <submittedName>
        <fullName evidence="3">Helix-turn-helix domain-containing protein</fullName>
    </submittedName>
</protein>
<keyword evidence="4" id="KW-1185">Reference proteome</keyword>
<dbReference type="AlphaFoldDB" id="A0A5B2XP93"/>
<dbReference type="Proteomes" id="UP000323454">
    <property type="component" value="Unassembled WGS sequence"/>
</dbReference>